<dbReference type="InterPro" id="IPR011611">
    <property type="entry name" value="PfkB_dom"/>
</dbReference>
<proteinExistence type="inferred from homology"/>
<gene>
    <name evidence="5" type="ORF">B1B_18756</name>
</gene>
<dbReference type="EC" id="2.7.-.-" evidence="5"/>
<keyword evidence="2 5" id="KW-0808">Transferase</keyword>
<dbReference type="SUPFAM" id="SSF53613">
    <property type="entry name" value="Ribokinase-like"/>
    <property type="match status" value="1"/>
</dbReference>
<reference evidence="5" key="2">
    <citation type="journal article" date="2014" name="ISME J.">
        <title>Microbial stratification in low pH oxic and suboxic macroscopic growths along an acid mine drainage.</title>
        <authorList>
            <person name="Mendez-Garcia C."/>
            <person name="Mesa V."/>
            <person name="Sprenger R.R."/>
            <person name="Richter M."/>
            <person name="Diez M.S."/>
            <person name="Solano J."/>
            <person name="Bargiela R."/>
            <person name="Golyshina O.V."/>
            <person name="Manteca A."/>
            <person name="Ramos J.L."/>
            <person name="Gallego J.R."/>
            <person name="Llorente I."/>
            <person name="Martins Dos Santos V.A."/>
            <person name="Jensen O.N."/>
            <person name="Pelaez A.I."/>
            <person name="Sanchez J."/>
            <person name="Ferrer M."/>
        </authorList>
    </citation>
    <scope>NUCLEOTIDE SEQUENCE</scope>
</reference>
<feature type="non-terminal residue" evidence="5">
    <location>
        <position position="174"/>
    </location>
</feature>
<reference evidence="5" key="1">
    <citation type="submission" date="2013-08" db="EMBL/GenBank/DDBJ databases">
        <authorList>
            <person name="Mendez C."/>
            <person name="Richter M."/>
            <person name="Ferrer M."/>
            <person name="Sanchez J."/>
        </authorList>
    </citation>
    <scope>NUCLEOTIDE SEQUENCE</scope>
</reference>
<evidence type="ECO:0000256" key="1">
    <source>
        <dbReference type="ARBA" id="ARBA00010688"/>
    </source>
</evidence>
<dbReference type="PANTHER" id="PTHR43320">
    <property type="entry name" value="SUGAR KINASE"/>
    <property type="match status" value="1"/>
</dbReference>
<dbReference type="PANTHER" id="PTHR43320:SF3">
    <property type="entry name" value="CARBOHYDRATE KINASE PFKB DOMAIN-CONTAINING PROTEIN"/>
    <property type="match status" value="1"/>
</dbReference>
<name>T0Y7L5_9ZZZZ</name>
<dbReference type="AlphaFoldDB" id="T0Y7L5"/>
<feature type="domain" description="Carbohydrate kinase PfkB" evidence="4">
    <location>
        <begin position="13"/>
        <end position="151"/>
    </location>
</feature>
<organism evidence="5">
    <name type="scientific">mine drainage metagenome</name>
    <dbReference type="NCBI Taxonomy" id="410659"/>
    <lineage>
        <taxon>unclassified sequences</taxon>
        <taxon>metagenomes</taxon>
        <taxon>ecological metagenomes</taxon>
    </lineage>
</organism>
<dbReference type="Pfam" id="PF00294">
    <property type="entry name" value="PfkB"/>
    <property type="match status" value="1"/>
</dbReference>
<dbReference type="InterPro" id="IPR052700">
    <property type="entry name" value="Carb_kinase_PfkB-like"/>
</dbReference>
<evidence type="ECO:0000259" key="4">
    <source>
        <dbReference type="Pfam" id="PF00294"/>
    </source>
</evidence>
<dbReference type="GO" id="GO:0016301">
    <property type="term" value="F:kinase activity"/>
    <property type="evidence" value="ECO:0007669"/>
    <property type="project" value="UniProtKB-KW"/>
</dbReference>
<evidence type="ECO:0000313" key="5">
    <source>
        <dbReference type="EMBL" id="EQD29138.1"/>
    </source>
</evidence>
<keyword evidence="3 5" id="KW-0418">Kinase</keyword>
<dbReference type="Gene3D" id="3.40.1190.20">
    <property type="match status" value="1"/>
</dbReference>
<sequence length="174" mass="18716">MAEYAWLHLTTGPPAVHLRLLELARRHGLRVAVDPAQEIHYRWSASAFRTLVAGAEILFGNRSEIARALELLGLREPEELTAIVPLVVRTDGPRGAVAFARGSTVRVRARRAARVRSLVGAGDAFRGGFYAGWFEGAPLAGCLEAGTRAAARWIGGTPSRGGPMEMHAFGPLLP</sequence>
<dbReference type="EMBL" id="AUZY01012574">
    <property type="protein sequence ID" value="EQD29138.1"/>
    <property type="molecule type" value="Genomic_DNA"/>
</dbReference>
<evidence type="ECO:0000256" key="2">
    <source>
        <dbReference type="ARBA" id="ARBA00022679"/>
    </source>
</evidence>
<accession>T0Y7L5</accession>
<evidence type="ECO:0000256" key="3">
    <source>
        <dbReference type="ARBA" id="ARBA00022777"/>
    </source>
</evidence>
<protein>
    <submittedName>
        <fullName evidence="5">Carbohydrate/purine kinase domain protein</fullName>
        <ecNumber evidence="5">2.7.-.-</ecNumber>
    </submittedName>
</protein>
<comment type="caution">
    <text evidence="5">The sequence shown here is derived from an EMBL/GenBank/DDBJ whole genome shotgun (WGS) entry which is preliminary data.</text>
</comment>
<dbReference type="InterPro" id="IPR029056">
    <property type="entry name" value="Ribokinase-like"/>
</dbReference>
<comment type="similarity">
    <text evidence="1">Belongs to the carbohydrate kinase PfkB family.</text>
</comment>